<reference evidence="2 3" key="1">
    <citation type="submission" date="2019-11" db="EMBL/GenBank/DDBJ databases">
        <title>Whole-genome sequence of the anaerobic purple sulfur bacterium Allochromatium palmeri DSM 15591.</title>
        <authorList>
            <person name="Kyndt J.A."/>
            <person name="Meyer T.E."/>
        </authorList>
    </citation>
    <scope>NUCLEOTIDE SEQUENCE [LARGE SCALE GENOMIC DNA]</scope>
    <source>
        <strain evidence="2 3">DSM 15591</strain>
    </source>
</reference>
<dbReference type="EMBL" id="WNKT01000005">
    <property type="protein sequence ID" value="MTW20279.1"/>
    <property type="molecule type" value="Genomic_DNA"/>
</dbReference>
<dbReference type="RefSeq" id="WP_155448846.1">
    <property type="nucleotide sequence ID" value="NZ_WNKT01000005.1"/>
</dbReference>
<protein>
    <submittedName>
        <fullName evidence="2">Choice-of-anchor A family protein</fullName>
    </submittedName>
</protein>
<accession>A0A6N8EBK3</accession>
<keyword evidence="3" id="KW-1185">Reference proteome</keyword>
<dbReference type="NCBIfam" id="TIGR04215">
    <property type="entry name" value="choice_anch_A"/>
    <property type="match status" value="1"/>
</dbReference>
<dbReference type="OrthoDB" id="5755975at2"/>
<name>A0A6N8EBK3_9GAMM</name>
<evidence type="ECO:0000259" key="1">
    <source>
        <dbReference type="Pfam" id="PF20597"/>
    </source>
</evidence>
<evidence type="ECO:0000313" key="3">
    <source>
        <dbReference type="Proteomes" id="UP000434044"/>
    </source>
</evidence>
<evidence type="ECO:0000313" key="2">
    <source>
        <dbReference type="EMBL" id="MTW20279.1"/>
    </source>
</evidence>
<feature type="domain" description="Choice-of-anchor A" evidence="1">
    <location>
        <begin position="30"/>
        <end position="301"/>
    </location>
</feature>
<comment type="caution">
    <text evidence="2">The sequence shown here is derived from an EMBL/GenBank/DDBJ whole genome shotgun (WGS) entry which is preliminary data.</text>
</comment>
<gene>
    <name evidence="2" type="ORF">GJ668_04110</name>
</gene>
<dbReference type="Proteomes" id="UP000434044">
    <property type="component" value="Unassembled WGS sequence"/>
</dbReference>
<dbReference type="Pfam" id="PF20597">
    <property type="entry name" value="pAdhesive_15"/>
    <property type="match status" value="1"/>
</dbReference>
<dbReference type="AlphaFoldDB" id="A0A6N8EBK3"/>
<organism evidence="2 3">
    <name type="scientific">Allochromatium palmeri</name>
    <dbReference type="NCBI Taxonomy" id="231048"/>
    <lineage>
        <taxon>Bacteria</taxon>
        <taxon>Pseudomonadati</taxon>
        <taxon>Pseudomonadota</taxon>
        <taxon>Gammaproteobacteria</taxon>
        <taxon>Chromatiales</taxon>
        <taxon>Chromatiaceae</taxon>
        <taxon>Allochromatium</taxon>
    </lineage>
</organism>
<dbReference type="InterPro" id="IPR026588">
    <property type="entry name" value="Choice_anch_A"/>
</dbReference>
<sequence>MHKSISHRWFAIFATLLLLAPGLSAMPINLGDAAQFNAIVLGGMRGVQSDVEGRLAVQGDLYMQDFSIGLLLENSSGSRNDLIVGGNATIRNTRIEHGNAVVAGDANTDETVGFYSGHDPSITNGELLEGDALDFEALTADLLNRSSIWGKLESTGQTLENRNDENELYDLRFIGNNDLNIFNVNADALSSPDKRITFDIPATSLALVNVFGTDVNLFNTGFFHTASSNDTQLPDNDHNSGIRHDGSLTNGILFNFVDAINLNIHSIGIKGSILAPLASTTFYNGHIDGNFIVKDLNQNTQDTSRLTGQINNYFFRGQPTPAAVDEPPIVLLLLIAIASLSSSNSIRRMAIKGSAS</sequence>
<proteinExistence type="predicted"/>